<accession>A0A3P3VZR5</accession>
<reference evidence="4 5" key="1">
    <citation type="submission" date="2018-11" db="EMBL/GenBank/DDBJ databases">
        <title>YIM 102482-1 draft genome.</title>
        <authorList>
            <person name="Li G."/>
            <person name="Jiang Y."/>
        </authorList>
    </citation>
    <scope>NUCLEOTIDE SEQUENCE [LARGE SCALE GENOMIC DNA]</scope>
    <source>
        <strain evidence="4 5">YIM 102482-1</strain>
    </source>
</reference>
<dbReference type="RefSeq" id="WP_124969289.1">
    <property type="nucleotide sequence ID" value="NZ_RQVS01000002.1"/>
</dbReference>
<feature type="domain" description="DUF6458" evidence="3">
    <location>
        <begin position="1"/>
        <end position="63"/>
    </location>
</feature>
<sequence>MSIGFGVFLIVIGAILVYAVDFQLSGVDLTMIGYILMGAGVVVSIIGLALLFRRRSASSTQRSAVDPATGERVTRTEHSQSGDEVL</sequence>
<evidence type="ECO:0000259" key="3">
    <source>
        <dbReference type="Pfam" id="PF20059"/>
    </source>
</evidence>
<gene>
    <name evidence="4" type="ORF">EG850_01890</name>
</gene>
<dbReference type="Pfam" id="PF20059">
    <property type="entry name" value="DUF6458"/>
    <property type="match status" value="1"/>
</dbReference>
<dbReference type="AlphaFoldDB" id="A0A3P3VZR5"/>
<keyword evidence="2" id="KW-0812">Transmembrane</keyword>
<feature type="compositionally biased region" description="Basic and acidic residues" evidence="1">
    <location>
        <begin position="72"/>
        <end position="86"/>
    </location>
</feature>
<keyword evidence="5" id="KW-1185">Reference proteome</keyword>
<evidence type="ECO:0000313" key="5">
    <source>
        <dbReference type="Proteomes" id="UP000274391"/>
    </source>
</evidence>
<proteinExistence type="predicted"/>
<keyword evidence="2" id="KW-0472">Membrane</keyword>
<protein>
    <recommendedName>
        <fullName evidence="3">DUF6458 domain-containing protein</fullName>
    </recommendedName>
</protein>
<dbReference type="Proteomes" id="UP000274391">
    <property type="component" value="Unassembled WGS sequence"/>
</dbReference>
<comment type="caution">
    <text evidence="4">The sequence shown here is derived from an EMBL/GenBank/DDBJ whole genome shotgun (WGS) entry which is preliminary data.</text>
</comment>
<feature type="region of interest" description="Disordered" evidence="1">
    <location>
        <begin position="56"/>
        <end position="86"/>
    </location>
</feature>
<organism evidence="4 5">
    <name type="scientific">Gulosibacter macacae</name>
    <dbReference type="NCBI Taxonomy" id="2488791"/>
    <lineage>
        <taxon>Bacteria</taxon>
        <taxon>Bacillati</taxon>
        <taxon>Actinomycetota</taxon>
        <taxon>Actinomycetes</taxon>
        <taxon>Micrococcales</taxon>
        <taxon>Microbacteriaceae</taxon>
        <taxon>Gulosibacter</taxon>
    </lineage>
</organism>
<name>A0A3P3VZR5_9MICO</name>
<evidence type="ECO:0000313" key="4">
    <source>
        <dbReference type="EMBL" id="RRJ88220.1"/>
    </source>
</evidence>
<dbReference type="OrthoDB" id="4775046at2"/>
<evidence type="ECO:0000256" key="2">
    <source>
        <dbReference type="SAM" id="Phobius"/>
    </source>
</evidence>
<dbReference type="EMBL" id="RQVS01000002">
    <property type="protein sequence ID" value="RRJ88220.1"/>
    <property type="molecule type" value="Genomic_DNA"/>
</dbReference>
<dbReference type="InterPro" id="IPR045597">
    <property type="entry name" value="DUF6458"/>
</dbReference>
<feature type="transmembrane region" description="Helical" evidence="2">
    <location>
        <begin position="29"/>
        <end position="52"/>
    </location>
</feature>
<keyword evidence="2" id="KW-1133">Transmembrane helix</keyword>
<evidence type="ECO:0000256" key="1">
    <source>
        <dbReference type="SAM" id="MobiDB-lite"/>
    </source>
</evidence>